<feature type="domain" description="Tyrosine specific protein phosphatases" evidence="2">
    <location>
        <begin position="249"/>
        <end position="317"/>
    </location>
</feature>
<sequence length="317" mass="34102">MGRSVTVGKETDTFLEKRAISQLNGGEMVLPVYCRQSESGCTSTGRGAKVVEETQRPSRLISVARSLAETEAVAWEWSRAFGVERLSVREKGSRVPNTNRPDGLPVTTQRLGSAKDAVGFLGSWQACRRRAQGASCVGALPSGRGNFGSSSKGSSPPLEIARVVVRESDFIGGVIGISECPGKRERDLKADLDRAIGEKKGGFGAEAVVTLIENSEMEKLGVTNIGREVVSRGALFFHLPIRDFSASGGQFESLWRSAGPKIRSILRRGGRVLVHCRGGIGRAGTVAARLLVEMGEEPEEAIRKVRRKRPGAIETLE</sequence>
<dbReference type="AlphaFoldDB" id="A0A0G4HVJ0"/>
<accession>A0A0G4HVJ0</accession>
<dbReference type="GO" id="GO:0004725">
    <property type="term" value="F:protein tyrosine phosphatase activity"/>
    <property type="evidence" value="ECO:0007669"/>
    <property type="project" value="UniProtKB-EC"/>
</dbReference>
<feature type="domain" description="Rhodanese" evidence="3">
    <location>
        <begin position="238"/>
        <end position="295"/>
    </location>
</feature>
<dbReference type="InterPro" id="IPR029021">
    <property type="entry name" value="Prot-tyrosine_phosphatase-like"/>
</dbReference>
<name>A0A0G4HVJ0_9ALVE</name>
<evidence type="ECO:0000256" key="1">
    <source>
        <dbReference type="ARBA" id="ARBA00013064"/>
    </source>
</evidence>
<dbReference type="PANTHER" id="PTHR23339">
    <property type="entry name" value="TYROSINE SPECIFIC PROTEIN PHOSPHATASE AND DUAL SPECIFICITY PROTEIN PHOSPHATASE"/>
    <property type="match status" value="1"/>
</dbReference>
<dbReference type="Pfam" id="PF22785">
    <property type="entry name" value="Tc-R-P"/>
    <property type="match status" value="1"/>
</dbReference>
<dbReference type="PROSITE" id="PS50056">
    <property type="entry name" value="TYR_PHOSPHATASE_2"/>
    <property type="match status" value="1"/>
</dbReference>
<dbReference type="InterPro" id="IPR001763">
    <property type="entry name" value="Rhodanese-like_dom"/>
</dbReference>
<dbReference type="EC" id="3.1.3.48" evidence="1"/>
<evidence type="ECO:0000259" key="2">
    <source>
        <dbReference type="PROSITE" id="PS50056"/>
    </source>
</evidence>
<dbReference type="InterPro" id="IPR050561">
    <property type="entry name" value="PTP"/>
</dbReference>
<gene>
    <name evidence="4" type="ORF">Cvel_8838</name>
</gene>
<dbReference type="InterPro" id="IPR000387">
    <property type="entry name" value="Tyr_Pase_dom"/>
</dbReference>
<dbReference type="SUPFAM" id="SSF52799">
    <property type="entry name" value="(Phosphotyrosine protein) phosphatases II"/>
    <property type="match status" value="1"/>
</dbReference>
<dbReference type="EMBL" id="CDMZ01004034">
    <property type="protein sequence ID" value="CEM48435.1"/>
    <property type="molecule type" value="Genomic_DNA"/>
</dbReference>
<dbReference type="Gene3D" id="3.90.190.10">
    <property type="entry name" value="Protein tyrosine phosphatase superfamily"/>
    <property type="match status" value="1"/>
</dbReference>
<organism evidence="4">
    <name type="scientific">Chromera velia CCMP2878</name>
    <dbReference type="NCBI Taxonomy" id="1169474"/>
    <lineage>
        <taxon>Eukaryota</taxon>
        <taxon>Sar</taxon>
        <taxon>Alveolata</taxon>
        <taxon>Colpodellida</taxon>
        <taxon>Chromeraceae</taxon>
        <taxon>Chromera</taxon>
    </lineage>
</organism>
<evidence type="ECO:0000313" key="4">
    <source>
        <dbReference type="EMBL" id="CEM48435.1"/>
    </source>
</evidence>
<dbReference type="VEuPathDB" id="CryptoDB:Cvel_8838"/>
<evidence type="ECO:0000259" key="3">
    <source>
        <dbReference type="PROSITE" id="PS50206"/>
    </source>
</evidence>
<proteinExistence type="predicted"/>
<reference evidence="4" key="1">
    <citation type="submission" date="2014-11" db="EMBL/GenBank/DDBJ databases">
        <authorList>
            <person name="Otto D Thomas"/>
            <person name="Naeem Raeece"/>
        </authorList>
    </citation>
    <scope>NUCLEOTIDE SEQUENCE</scope>
</reference>
<protein>
    <recommendedName>
        <fullName evidence="1">protein-tyrosine-phosphatase</fullName>
        <ecNumber evidence="1">3.1.3.48</ecNumber>
    </recommendedName>
</protein>
<dbReference type="PROSITE" id="PS50206">
    <property type="entry name" value="RHODANESE_3"/>
    <property type="match status" value="1"/>
</dbReference>
<dbReference type="FunFam" id="3.90.190.10:FF:000157">
    <property type="entry name" value="Protein-tyrosine phosphatase"/>
    <property type="match status" value="1"/>
</dbReference>